<feature type="region of interest" description="Disordered" evidence="1">
    <location>
        <begin position="1"/>
        <end position="55"/>
    </location>
</feature>
<dbReference type="Gene3D" id="2.130.10.10">
    <property type="entry name" value="YVTN repeat-like/Quinoprotein amine dehydrogenase"/>
    <property type="match status" value="1"/>
</dbReference>
<feature type="region of interest" description="Disordered" evidence="1">
    <location>
        <begin position="132"/>
        <end position="167"/>
    </location>
</feature>
<feature type="compositionally biased region" description="Pro residues" evidence="1">
    <location>
        <begin position="41"/>
        <end position="54"/>
    </location>
</feature>
<feature type="region of interest" description="Disordered" evidence="1">
    <location>
        <begin position="1668"/>
        <end position="1753"/>
    </location>
</feature>
<dbReference type="SUPFAM" id="SSF50978">
    <property type="entry name" value="WD40 repeat-like"/>
    <property type="match status" value="1"/>
</dbReference>
<feature type="domain" description="BCAS3 WD40" evidence="2">
    <location>
        <begin position="1083"/>
        <end position="1186"/>
    </location>
</feature>
<dbReference type="EMBL" id="NHYE01005275">
    <property type="protein sequence ID" value="PPQ75271.1"/>
    <property type="molecule type" value="Genomic_DNA"/>
</dbReference>
<evidence type="ECO:0000313" key="4">
    <source>
        <dbReference type="Proteomes" id="UP000284706"/>
    </source>
</evidence>
<keyword evidence="4" id="KW-1185">Reference proteome</keyword>
<feature type="region of interest" description="Disordered" evidence="1">
    <location>
        <begin position="793"/>
        <end position="823"/>
    </location>
</feature>
<feature type="region of interest" description="Disordered" evidence="1">
    <location>
        <begin position="91"/>
        <end position="110"/>
    </location>
</feature>
<feature type="compositionally biased region" description="Polar residues" evidence="1">
    <location>
        <begin position="28"/>
        <end position="39"/>
    </location>
</feature>
<feature type="region of interest" description="Disordered" evidence="1">
    <location>
        <begin position="307"/>
        <end position="503"/>
    </location>
</feature>
<dbReference type="InterPro" id="IPR036322">
    <property type="entry name" value="WD40_repeat_dom_sf"/>
</dbReference>
<feature type="compositionally biased region" description="Low complexity" evidence="1">
    <location>
        <begin position="1326"/>
        <end position="1337"/>
    </location>
</feature>
<dbReference type="PANTHER" id="PTHR13268:SF0">
    <property type="entry name" value="BCAS3 MICROTUBULE ASSOCIATED CELL MIGRATION FACTOR"/>
    <property type="match status" value="1"/>
</dbReference>
<dbReference type="InParanoid" id="A0A409W9V2"/>
<protein>
    <recommendedName>
        <fullName evidence="2">BCAS3 WD40 domain-containing protein</fullName>
    </recommendedName>
</protein>
<feature type="region of interest" description="Disordered" evidence="1">
    <location>
        <begin position="183"/>
        <end position="292"/>
    </location>
</feature>
<feature type="compositionally biased region" description="Low complexity" evidence="1">
    <location>
        <begin position="800"/>
        <end position="823"/>
    </location>
</feature>
<sequence length="1753" mass="184387">MPQRSSRNNNNTNTTHNGRNTNKRTNESRILSQLQQQHRTSPPPSPPTHLPTPLPDEQLLSLRASSSVMEYASSLTGLGINAGDPTRLVESETGVDCGDRDRDASPSTSSLAATLSALGTPGSIPTRLIDFDTPPPARSLPLPGHAEDPEGPHFLQSGSDDFQDEVDTEGLESTYTYQHAGAYRSPPFREAQLPEKQDSPPPLPILPPRVSAEPYHEQGREDFAEEDAEDGFVVQGSVSRNATIRVPRVGPGHRSSLSSPNVASTPSSSSSSRPTSVSPASPAPRSRFGIGGLPFDAFSIGQALRSSYASPAPPAPPSVSRPVVGHGVFASGSAQGQGSQHGQGQQQQQHRRAVSQQEFEREYERYGEGDGGEYYGYSAAGAGAGGGYGSGYRQPQPAPQAQASSQPLQAEEYEYGAGQAYPVASPRPQPREQLYQHHQPPSQSPPYRGQGQGQGQGSGLARAMRREASGGGGYGAYPEQEDVRGQYRPDGGGARGLRQSEREERKADVITWARWDVLNDRRVLLIAYPTSLQIWDCADLKEVKDVLDIDFSGAEWSLLAGDSAHSRTRVAHAAVLPPPKLLPAPGKGPKVEEVDAFKDVRPLLGVLMESTDEDEHEPGLGSTTFVLYSLRNHQIVKMLSLDGRAVPAGTGTDGFIANEFVVVIATASPPRIQVLSALTFQTLHVIHSDALEPFHRPSAASQAAQHSISSTLGVPAALSPSTSGSSQPSLASTGLLSLERSNSGTESSSSDSLPYPVFALSRRLLAYASPSPGSSSPSSGDAQHSNLFSTLSSKARRRLSSSSNTTSASGPSSSHGGASSSISSSPFGGLGGAAAAGIGKLTGMSTITQADVGHAALKVGESVLGGMRFLGGLAVEAAKSRVSGSPVGGAPRPLSVGSASAVAGSGGKFVSRSAPDNVADEMLLGRDKRYSAGTASTPTTTAAPQTRQTAEQGYYVTVLDLAPLLSGDPSRDPRSSPPSVSRSASRSPDALQTPTPRKVDEFLVSRSQPVAGLSFSEDGISIAVASRDGHNVKVFKLNPAPGVMVAAYHRTAGSSSAVASSPEDSSPPELPGIPEPLSRPPTQLYELHRGRTSAVIEGVSWSRDGKWVGVGTRNRTVHVFGVNPFGLKPDVVWHLGGRVKDGVVSGTEPKKVQMSALARIRPSRTISSTKSTTSPPAASSGSSPSGVIGEFSRAPLTFIFVPTTELSTTLQPPSSPLHNPVVSSSFSPSLSPSSPTLSSASPPVHGHSTNRPTVSRQQTPSSAHQDVLLFDPMEGILSLRRLTLDKRSVKEGVSIPGLGGGAVGAAAAHALGVTSISLPGLGGAGKLSSSPSKASAPVAGRDVRRSDQDFELSAKENTIVWWDLMRGRDGGSHIKTAFEPISQGKKGKGRAIGNADWLSQGEINTCSSSQVVLPRSLYLSHQFSFQTLGEDYHALIRRYQFDVRGERIDVRKEVEVVSAFSPSSAGGGSLASGAPEAFVEDFDMQAPSRHARRVSSSFDEPMASAISASLQVDSANLPLILPMYPNGVPGSASGPALAFPHKVLRNAIPIGKGIGRNVNVVGEGLGRIVSASVGKRGRERQREGGYSLNDDHGELHVPLEFEEEDEDFMLQGGENVPAPVAPRQATASDSSRDTSLVTPGNSSLAHSMMDADVVGRVDEEIWGDDLSSAPPVPPAVGTGHLQEGSLEDDPDFSRGWDRQDRLAVEEQEGYDDLGVVTIGGQVRSREEGHLGRAGAAEKEADKERRRKGKTRKR</sequence>
<dbReference type="InterPro" id="IPR001680">
    <property type="entry name" value="WD40_rpt"/>
</dbReference>
<name>A0A409W9V2_9AGAR</name>
<dbReference type="InterPro" id="IPR045142">
    <property type="entry name" value="BCAS3-like"/>
</dbReference>
<evidence type="ECO:0000313" key="3">
    <source>
        <dbReference type="EMBL" id="PPQ75271.1"/>
    </source>
</evidence>
<evidence type="ECO:0000259" key="2">
    <source>
        <dbReference type="Pfam" id="PF21034"/>
    </source>
</evidence>
<feature type="compositionally biased region" description="Polar residues" evidence="1">
    <location>
        <begin position="1247"/>
        <end position="1264"/>
    </location>
</feature>
<feature type="compositionally biased region" description="Pro residues" evidence="1">
    <location>
        <begin position="1068"/>
        <end position="1079"/>
    </location>
</feature>
<feature type="region of interest" description="Disordered" evidence="1">
    <location>
        <begin position="1322"/>
        <end position="1341"/>
    </location>
</feature>
<feature type="compositionally biased region" description="Basic residues" evidence="1">
    <location>
        <begin position="1744"/>
        <end position="1753"/>
    </location>
</feature>
<reference evidence="3 4" key="1">
    <citation type="journal article" date="2018" name="Evol. Lett.">
        <title>Horizontal gene cluster transfer increased hallucinogenic mushroom diversity.</title>
        <authorList>
            <person name="Reynolds H.T."/>
            <person name="Vijayakumar V."/>
            <person name="Gluck-Thaler E."/>
            <person name="Korotkin H.B."/>
            <person name="Matheny P.B."/>
            <person name="Slot J.C."/>
        </authorList>
    </citation>
    <scope>NUCLEOTIDE SEQUENCE [LARGE SCALE GENOMIC DNA]</scope>
    <source>
        <strain evidence="3 4">SRW20</strain>
    </source>
</reference>
<organism evidence="3 4">
    <name type="scientific">Gymnopilus dilepis</name>
    <dbReference type="NCBI Taxonomy" id="231916"/>
    <lineage>
        <taxon>Eukaryota</taxon>
        <taxon>Fungi</taxon>
        <taxon>Dikarya</taxon>
        <taxon>Basidiomycota</taxon>
        <taxon>Agaricomycotina</taxon>
        <taxon>Agaricomycetes</taxon>
        <taxon>Agaricomycetidae</taxon>
        <taxon>Agaricales</taxon>
        <taxon>Agaricineae</taxon>
        <taxon>Hymenogastraceae</taxon>
        <taxon>Gymnopilus</taxon>
    </lineage>
</organism>
<dbReference type="PANTHER" id="PTHR13268">
    <property type="entry name" value="BREAST CARCINOMA AMPLIFIED SEQUENCE 3"/>
    <property type="match status" value="1"/>
</dbReference>
<dbReference type="InterPro" id="IPR015943">
    <property type="entry name" value="WD40/YVTN_repeat-like_dom_sf"/>
</dbReference>
<comment type="caution">
    <text evidence="3">The sequence shown here is derived from an EMBL/GenBank/DDBJ whole genome shotgun (WGS) entry which is preliminary data.</text>
</comment>
<dbReference type="GO" id="GO:0042594">
    <property type="term" value="P:response to starvation"/>
    <property type="evidence" value="ECO:0007669"/>
    <property type="project" value="TreeGrafter"/>
</dbReference>
<feature type="compositionally biased region" description="Low complexity" evidence="1">
    <location>
        <begin position="331"/>
        <end position="348"/>
    </location>
</feature>
<evidence type="ECO:0000256" key="1">
    <source>
        <dbReference type="SAM" id="MobiDB-lite"/>
    </source>
</evidence>
<feature type="region of interest" description="Disordered" evidence="1">
    <location>
        <begin position="1154"/>
        <end position="1186"/>
    </location>
</feature>
<feature type="compositionally biased region" description="Basic and acidic residues" evidence="1">
    <location>
        <begin position="358"/>
        <end position="368"/>
    </location>
</feature>
<feature type="compositionally biased region" description="Low complexity" evidence="1">
    <location>
        <begin position="436"/>
        <end position="449"/>
    </location>
</feature>
<feature type="compositionally biased region" description="Low complexity" evidence="1">
    <location>
        <begin position="255"/>
        <end position="287"/>
    </location>
</feature>
<feature type="region of interest" description="Disordered" evidence="1">
    <location>
        <begin position="965"/>
        <end position="1000"/>
    </location>
</feature>
<feature type="compositionally biased region" description="Polar residues" evidence="1">
    <location>
        <begin position="1625"/>
        <end position="1645"/>
    </location>
</feature>
<feature type="compositionally biased region" description="Basic and acidic residues" evidence="1">
    <location>
        <begin position="1723"/>
        <end position="1743"/>
    </location>
</feature>
<feature type="region of interest" description="Disordered" evidence="1">
    <location>
        <begin position="1573"/>
        <end position="1593"/>
    </location>
</feature>
<feature type="region of interest" description="Disordered" evidence="1">
    <location>
        <begin position="1055"/>
        <end position="1080"/>
    </location>
</feature>
<dbReference type="Pfam" id="PF21034">
    <property type="entry name" value="BCAS3_WD40"/>
    <property type="match status" value="1"/>
</dbReference>
<feature type="compositionally biased region" description="Low complexity" evidence="1">
    <location>
        <begin position="7"/>
        <end position="20"/>
    </location>
</feature>
<dbReference type="OrthoDB" id="25778at2759"/>
<dbReference type="GO" id="GO:0005737">
    <property type="term" value="C:cytoplasm"/>
    <property type="evidence" value="ECO:0007669"/>
    <property type="project" value="TreeGrafter"/>
</dbReference>
<gene>
    <name evidence="3" type="ORF">CVT26_014785</name>
</gene>
<dbReference type="STRING" id="231916.A0A409W9V2"/>
<feature type="compositionally biased region" description="Low complexity" evidence="1">
    <location>
        <begin position="1055"/>
        <end position="1064"/>
    </location>
</feature>
<proteinExistence type="predicted"/>
<feature type="compositionally biased region" description="Low complexity" evidence="1">
    <location>
        <begin position="391"/>
        <end position="410"/>
    </location>
</feature>
<feature type="compositionally biased region" description="Low complexity" evidence="1">
    <location>
        <begin position="977"/>
        <end position="989"/>
    </location>
</feature>
<feature type="compositionally biased region" description="Low complexity" evidence="1">
    <location>
        <begin position="931"/>
        <end position="949"/>
    </location>
</feature>
<feature type="region of interest" description="Disordered" evidence="1">
    <location>
        <begin position="1209"/>
        <end position="1266"/>
    </location>
</feature>
<dbReference type="SMART" id="SM00320">
    <property type="entry name" value="WD40"/>
    <property type="match status" value="2"/>
</dbReference>
<feature type="region of interest" description="Disordered" evidence="1">
    <location>
        <begin position="930"/>
        <end position="949"/>
    </location>
</feature>
<feature type="compositionally biased region" description="Low complexity" evidence="1">
    <location>
        <begin position="1220"/>
        <end position="1244"/>
    </location>
</feature>
<feature type="compositionally biased region" description="Basic and acidic residues" evidence="1">
    <location>
        <begin position="1691"/>
        <end position="1704"/>
    </location>
</feature>
<dbReference type="GO" id="GO:0006914">
    <property type="term" value="P:autophagy"/>
    <property type="evidence" value="ECO:0007669"/>
    <property type="project" value="InterPro"/>
</dbReference>
<accession>A0A409W9V2</accession>
<feature type="compositionally biased region" description="Low complexity" evidence="1">
    <location>
        <begin position="1158"/>
        <end position="1186"/>
    </location>
</feature>
<dbReference type="InterPro" id="IPR048382">
    <property type="entry name" value="BCAS3_WD40"/>
</dbReference>
<dbReference type="Proteomes" id="UP000284706">
    <property type="component" value="Unassembled WGS sequence"/>
</dbReference>
<feature type="region of interest" description="Disordered" evidence="1">
    <location>
        <begin position="1612"/>
        <end position="1648"/>
    </location>
</feature>